<organism evidence="1 2">
    <name type="scientific">Ferrovibrio xuzhouensis</name>
    <dbReference type="NCBI Taxonomy" id="1576914"/>
    <lineage>
        <taxon>Bacteria</taxon>
        <taxon>Pseudomonadati</taxon>
        <taxon>Pseudomonadota</taxon>
        <taxon>Alphaproteobacteria</taxon>
        <taxon>Rhodospirillales</taxon>
        <taxon>Rhodospirillaceae</taxon>
        <taxon>Ferrovibrio</taxon>
    </lineage>
</organism>
<keyword evidence="2" id="KW-1185">Reference proteome</keyword>
<gene>
    <name evidence="1" type="ORF">ACFOOQ_07140</name>
</gene>
<accession>A0ABV7VDS5</accession>
<comment type="caution">
    <text evidence="1">The sequence shown here is derived from an EMBL/GenBank/DDBJ whole genome shotgun (WGS) entry which is preliminary data.</text>
</comment>
<name>A0ABV7VDS5_9PROT</name>
<dbReference type="RefSeq" id="WP_379723636.1">
    <property type="nucleotide sequence ID" value="NZ_JBHRYJ010000001.1"/>
</dbReference>
<evidence type="ECO:0000313" key="1">
    <source>
        <dbReference type="EMBL" id="MFC3675310.1"/>
    </source>
</evidence>
<dbReference type="EMBL" id="JBHRYJ010000001">
    <property type="protein sequence ID" value="MFC3675310.1"/>
    <property type="molecule type" value="Genomic_DNA"/>
</dbReference>
<protein>
    <submittedName>
        <fullName evidence="1">Uncharacterized protein</fullName>
    </submittedName>
</protein>
<evidence type="ECO:0000313" key="2">
    <source>
        <dbReference type="Proteomes" id="UP001595711"/>
    </source>
</evidence>
<reference evidence="2" key="1">
    <citation type="journal article" date="2019" name="Int. J. Syst. Evol. Microbiol.">
        <title>The Global Catalogue of Microorganisms (GCM) 10K type strain sequencing project: providing services to taxonomists for standard genome sequencing and annotation.</title>
        <authorList>
            <consortium name="The Broad Institute Genomics Platform"/>
            <consortium name="The Broad Institute Genome Sequencing Center for Infectious Disease"/>
            <person name="Wu L."/>
            <person name="Ma J."/>
        </authorList>
    </citation>
    <scope>NUCLEOTIDE SEQUENCE [LARGE SCALE GENOMIC DNA]</scope>
    <source>
        <strain evidence="2">KCTC 42182</strain>
    </source>
</reference>
<dbReference type="Proteomes" id="UP001595711">
    <property type="component" value="Unassembled WGS sequence"/>
</dbReference>
<sequence>MGQRFPFANFSIDGKVVTVIMVAESGVATPEMAQRSMTAFKQRLKKDDIVLVAQGVSLSPTFIGAPGYVDKLKNMQLGGVQWGQVEM</sequence>
<proteinExistence type="predicted"/>